<keyword evidence="2" id="KW-1185">Reference proteome</keyword>
<comment type="caution">
    <text evidence="1">The sequence shown here is derived from an EMBL/GenBank/DDBJ whole genome shotgun (WGS) entry which is preliminary data.</text>
</comment>
<sequence length="63" mass="6705">MAVFAAVAGIGAADLFKLRRDIVAPPYGTADALPPLCRPSGWAALWRRMGASSILCRRTAFSL</sequence>
<accession>A0ABU0W1R2</accession>
<evidence type="ECO:0000313" key="2">
    <source>
        <dbReference type="Proteomes" id="UP001239680"/>
    </source>
</evidence>
<gene>
    <name evidence="1" type="ORF">Q9295_11510</name>
</gene>
<name>A0ABU0W1R2_9RHOB</name>
<dbReference type="EMBL" id="JAVDBT010000010">
    <property type="protein sequence ID" value="MDQ2067005.1"/>
    <property type="molecule type" value="Genomic_DNA"/>
</dbReference>
<reference evidence="1 2" key="1">
    <citation type="submission" date="2023-08" db="EMBL/GenBank/DDBJ databases">
        <title>Characterization of two Paracoccaceae strains isolated from Phycosphere and proposal of Xinfangfangia lacusdiani sp. nov.</title>
        <authorList>
            <person name="Deng Y."/>
            <person name="Zhang Y.Q."/>
        </authorList>
    </citation>
    <scope>NUCLEOTIDE SEQUENCE [LARGE SCALE GENOMIC DNA]</scope>
    <source>
        <strain evidence="1 2">CPCC 101601</strain>
    </source>
</reference>
<dbReference type="RefSeq" id="WP_306680720.1">
    <property type="nucleotide sequence ID" value="NZ_JAVDBT010000010.1"/>
</dbReference>
<evidence type="ECO:0000313" key="1">
    <source>
        <dbReference type="EMBL" id="MDQ2067005.1"/>
    </source>
</evidence>
<organism evidence="1 2">
    <name type="scientific">Pseudogemmobacter lacusdianii</name>
    <dbReference type="NCBI Taxonomy" id="3069608"/>
    <lineage>
        <taxon>Bacteria</taxon>
        <taxon>Pseudomonadati</taxon>
        <taxon>Pseudomonadota</taxon>
        <taxon>Alphaproteobacteria</taxon>
        <taxon>Rhodobacterales</taxon>
        <taxon>Paracoccaceae</taxon>
        <taxon>Pseudogemmobacter</taxon>
    </lineage>
</organism>
<proteinExistence type="predicted"/>
<protein>
    <submittedName>
        <fullName evidence="1">Uncharacterized protein</fullName>
    </submittedName>
</protein>
<dbReference type="Proteomes" id="UP001239680">
    <property type="component" value="Unassembled WGS sequence"/>
</dbReference>